<evidence type="ECO:0000313" key="15">
    <source>
        <dbReference type="EMBL" id="MEQ2379966.1"/>
    </source>
</evidence>
<evidence type="ECO:0000256" key="8">
    <source>
        <dbReference type="ARBA" id="ARBA00023098"/>
    </source>
</evidence>
<sequence length="516" mass="59251">MRTEKKSSIKNSATRLILIGLLVLIQTGWMIFLMMKLNTYSTAITLLLTFIAMFIALKIFGTHVNAAQKMPWLIVITAVPFFGICIYLLFGRSIVTKGVRRSFNNIETNVLTLLKQDKGIIDDIASKDKGVANQCRYISNTARYPVYSNTDVKYYPTTDVSFEAQLVELEKAEHFIFMEYHAIEDAESFARLKHILENKAQSGVEVRIFYDDLGSIFFLNKEFIKQMRQKGIQCRVFNPLKVIVNMFMNNRDHRKITVIDGKVGFTGGYNLADEYFNITHPYGYWKDTGIKLQGDAVKSLTASFLTMWNAIEHTDNDYNKYLDATDGTYKAVMKDCYVQPYSDNPLGQDRIGEDVYLNILKNAKDYVYITTPYLIITDEMERELRLAVKRGVDVRIVTPGIPDKKLVYRITRSYYEPLCSAGVRIYEYTPGFCHAKQWVCDDEVSVVGTINMDYRSLYLHFENAVFIYNKATALSVKQDMLNNFEAGHEVTADYTKDVIKPLRLGVCMLRMISPLL</sequence>
<dbReference type="PROSITE" id="PS50035">
    <property type="entry name" value="PLD"/>
    <property type="match status" value="2"/>
</dbReference>
<evidence type="ECO:0000259" key="14">
    <source>
        <dbReference type="PROSITE" id="PS50035"/>
    </source>
</evidence>
<evidence type="ECO:0000256" key="13">
    <source>
        <dbReference type="SAM" id="Phobius"/>
    </source>
</evidence>
<evidence type="ECO:0000256" key="12">
    <source>
        <dbReference type="NCBIfam" id="TIGR04265"/>
    </source>
</evidence>
<keyword evidence="5 13" id="KW-0812">Transmembrane</keyword>
<dbReference type="PANTHER" id="PTHR21248">
    <property type="entry name" value="CARDIOLIPIN SYNTHASE"/>
    <property type="match status" value="1"/>
</dbReference>
<dbReference type="Proteomes" id="UP001442364">
    <property type="component" value="Unassembled WGS sequence"/>
</dbReference>
<dbReference type="CDD" id="cd09154">
    <property type="entry name" value="PLDc_SMU_988_like_1"/>
    <property type="match status" value="1"/>
</dbReference>
<dbReference type="InterPro" id="IPR022924">
    <property type="entry name" value="Cardiolipin_synthase"/>
</dbReference>
<comment type="subcellular location">
    <subcellularLocation>
        <location evidence="1">Cell membrane</location>
        <topology evidence="1">Multi-pass membrane protein</topology>
    </subcellularLocation>
</comment>
<proteinExistence type="predicted"/>
<dbReference type="Pfam" id="PF13091">
    <property type="entry name" value="PLDc_2"/>
    <property type="match status" value="2"/>
</dbReference>
<keyword evidence="9 13" id="KW-0472">Membrane</keyword>
<accession>A0ABV1BW37</accession>
<evidence type="ECO:0000256" key="1">
    <source>
        <dbReference type="ARBA" id="ARBA00004651"/>
    </source>
</evidence>
<evidence type="ECO:0000256" key="4">
    <source>
        <dbReference type="ARBA" id="ARBA00022679"/>
    </source>
</evidence>
<dbReference type="SMART" id="SM00155">
    <property type="entry name" value="PLDc"/>
    <property type="match status" value="2"/>
</dbReference>
<feature type="transmembrane region" description="Helical" evidence="13">
    <location>
        <begin position="72"/>
        <end position="90"/>
    </location>
</feature>
<evidence type="ECO:0000256" key="9">
    <source>
        <dbReference type="ARBA" id="ARBA00023136"/>
    </source>
</evidence>
<evidence type="ECO:0000256" key="6">
    <source>
        <dbReference type="ARBA" id="ARBA00022737"/>
    </source>
</evidence>
<protein>
    <recommendedName>
        <fullName evidence="12">Cardiolipin synthase</fullName>
        <ecNumber evidence="12">2.7.8.-</ecNumber>
    </recommendedName>
</protein>
<feature type="domain" description="PLD phosphodiesterase" evidence="14">
    <location>
        <begin position="429"/>
        <end position="456"/>
    </location>
</feature>
<evidence type="ECO:0000256" key="2">
    <source>
        <dbReference type="ARBA" id="ARBA00022475"/>
    </source>
</evidence>
<evidence type="ECO:0000256" key="10">
    <source>
        <dbReference type="ARBA" id="ARBA00023209"/>
    </source>
</evidence>
<name>A0ABV1BW37_9FIRM</name>
<feature type="transmembrane region" description="Helical" evidence="13">
    <location>
        <begin position="40"/>
        <end position="60"/>
    </location>
</feature>
<dbReference type="SUPFAM" id="SSF56024">
    <property type="entry name" value="Phospholipase D/nuclease"/>
    <property type="match status" value="2"/>
</dbReference>
<gene>
    <name evidence="15" type="primary">cls</name>
    <name evidence="15" type="ORF">WMO14_08745</name>
</gene>
<feature type="domain" description="PLD phosphodiesterase" evidence="14">
    <location>
        <begin position="248"/>
        <end position="275"/>
    </location>
</feature>
<keyword evidence="10" id="KW-0594">Phospholipid biosynthesis</keyword>
<dbReference type="Pfam" id="PF13396">
    <property type="entry name" value="PLDc_N"/>
    <property type="match status" value="1"/>
</dbReference>
<reference evidence="15 16" key="1">
    <citation type="submission" date="2024-03" db="EMBL/GenBank/DDBJ databases">
        <title>Human intestinal bacterial collection.</title>
        <authorList>
            <person name="Pauvert C."/>
            <person name="Hitch T.C.A."/>
            <person name="Clavel T."/>
        </authorList>
    </citation>
    <scope>NUCLEOTIDE SEQUENCE [LARGE SCALE GENOMIC DNA]</scope>
    <source>
        <strain evidence="15 16">CLA-AA-H255</strain>
    </source>
</reference>
<keyword evidence="3" id="KW-0444">Lipid biosynthesis</keyword>
<dbReference type="InterPro" id="IPR001736">
    <property type="entry name" value="PLipase_D/transphosphatidylase"/>
</dbReference>
<keyword evidence="4" id="KW-0808">Transferase</keyword>
<keyword evidence="6" id="KW-0677">Repeat</keyword>
<keyword evidence="11" id="KW-1208">Phospholipid metabolism</keyword>
<dbReference type="InterPro" id="IPR027379">
    <property type="entry name" value="CLS_N"/>
</dbReference>
<evidence type="ECO:0000256" key="7">
    <source>
        <dbReference type="ARBA" id="ARBA00022989"/>
    </source>
</evidence>
<dbReference type="NCBIfam" id="TIGR04265">
    <property type="entry name" value="bac_cardiolipin"/>
    <property type="match status" value="1"/>
</dbReference>
<dbReference type="EC" id="2.7.8.-" evidence="12"/>
<keyword evidence="16" id="KW-1185">Reference proteome</keyword>
<keyword evidence="2" id="KW-1003">Cell membrane</keyword>
<dbReference type="PANTHER" id="PTHR21248:SF22">
    <property type="entry name" value="PHOSPHOLIPASE D"/>
    <property type="match status" value="1"/>
</dbReference>
<comment type="caution">
    <text evidence="15">The sequence shown here is derived from an EMBL/GenBank/DDBJ whole genome shotgun (WGS) entry which is preliminary data.</text>
</comment>
<dbReference type="EMBL" id="JBBMER010000006">
    <property type="protein sequence ID" value="MEQ2379966.1"/>
    <property type="molecule type" value="Genomic_DNA"/>
</dbReference>
<evidence type="ECO:0000256" key="11">
    <source>
        <dbReference type="ARBA" id="ARBA00023264"/>
    </source>
</evidence>
<dbReference type="RefSeq" id="WP_055306438.1">
    <property type="nucleotide sequence ID" value="NZ_DAWCMB010000111.1"/>
</dbReference>
<dbReference type="CDD" id="cd09160">
    <property type="entry name" value="PLDc_SMU_988_like_2"/>
    <property type="match status" value="1"/>
</dbReference>
<evidence type="ECO:0000256" key="3">
    <source>
        <dbReference type="ARBA" id="ARBA00022516"/>
    </source>
</evidence>
<evidence type="ECO:0000256" key="5">
    <source>
        <dbReference type="ARBA" id="ARBA00022692"/>
    </source>
</evidence>
<keyword evidence="7 13" id="KW-1133">Transmembrane helix</keyword>
<evidence type="ECO:0000313" key="16">
    <source>
        <dbReference type="Proteomes" id="UP001442364"/>
    </source>
</evidence>
<keyword evidence="8" id="KW-0443">Lipid metabolism</keyword>
<feature type="transmembrane region" description="Helical" evidence="13">
    <location>
        <begin position="12"/>
        <end position="34"/>
    </location>
</feature>
<dbReference type="Gene3D" id="3.30.870.10">
    <property type="entry name" value="Endonuclease Chain A"/>
    <property type="match status" value="2"/>
</dbReference>
<organism evidence="15 16">
    <name type="scientific">[Lactobacillus] rogosae</name>
    <dbReference type="NCBI Taxonomy" id="706562"/>
    <lineage>
        <taxon>Bacteria</taxon>
        <taxon>Bacillati</taxon>
        <taxon>Bacillota</taxon>
        <taxon>Clostridia</taxon>
        <taxon>Lachnospirales</taxon>
        <taxon>Lachnospiraceae</taxon>
        <taxon>Lachnospira</taxon>
    </lineage>
</organism>
<dbReference type="InterPro" id="IPR025202">
    <property type="entry name" value="PLD-like_dom"/>
</dbReference>